<feature type="transmembrane region" description="Helical" evidence="1">
    <location>
        <begin position="372"/>
        <end position="392"/>
    </location>
</feature>
<organism evidence="2 3">
    <name type="scientific">Shewanella litorisediminis</name>
    <dbReference type="NCBI Taxonomy" id="1173586"/>
    <lineage>
        <taxon>Bacteria</taxon>
        <taxon>Pseudomonadati</taxon>
        <taxon>Pseudomonadota</taxon>
        <taxon>Gammaproteobacteria</taxon>
        <taxon>Alteromonadales</taxon>
        <taxon>Shewanellaceae</taxon>
        <taxon>Shewanella</taxon>
    </lineage>
</organism>
<feature type="transmembrane region" description="Helical" evidence="1">
    <location>
        <begin position="451"/>
        <end position="469"/>
    </location>
</feature>
<feature type="transmembrane region" description="Helical" evidence="1">
    <location>
        <begin position="47"/>
        <end position="67"/>
    </location>
</feature>
<evidence type="ECO:0000313" key="3">
    <source>
        <dbReference type="Proteomes" id="UP000596252"/>
    </source>
</evidence>
<evidence type="ECO:0000256" key="1">
    <source>
        <dbReference type="SAM" id="Phobius"/>
    </source>
</evidence>
<dbReference type="NCBIfam" id="NF008712">
    <property type="entry name" value="PRK11715.1-1"/>
    <property type="match status" value="1"/>
</dbReference>
<evidence type="ECO:0000313" key="2">
    <source>
        <dbReference type="EMBL" id="QRH01486.1"/>
    </source>
</evidence>
<dbReference type="Proteomes" id="UP000596252">
    <property type="component" value="Chromosome"/>
</dbReference>
<keyword evidence="1" id="KW-0472">Membrane</keyword>
<keyword evidence="3" id="KW-1185">Reference proteome</keyword>
<feature type="transmembrane region" description="Helical" evidence="1">
    <location>
        <begin position="6"/>
        <end position="27"/>
    </location>
</feature>
<sequence length="479" mass="52875">MADMFFGLMALALLGAIGFGAFVAIRAGLTRLYGNTDNPLLLNRISLILKGTLTLMLCLLAIIPLTLVQDLASDRERLYRDVVRDIGQAWGEEQVLAGPVLVLPYRYSVLTEETSADGSRKQRRSSIEDELLILPEHLKMKASLNHDFRDRGIYHSLVYQSGVEGQAEFSLNLPLISNLEAYEFNRARLVFGLSSNQAIDGVDNFVVSGDGLSSHGSLMSGTGLAQEALSRGFHQPVQLGQNTAPFKVDFKLRLRGSQGIGFLPLGEDSHFELNADWPHPSFHGILPEAREINANGFNANWHISHLSRNYPQIMRASHPMDLMEARAHTQLFEPVTHYGKVERAIKYGLLFVALTFILLLMFELGQGQALSALQYLLVGAAMTLFYLLLLALSEHLSFGQAFMIAAAVPVLSIPAYVASATQSYGRGSIMLAMLLGLYGLLYSILRLEDYALLMGSTLLVTVLLVLMYLTRRQGKCLPE</sequence>
<dbReference type="PANTHER" id="PTHR30092:SF0">
    <property type="entry name" value="INNER MEMBRANE PROTEIN CRED"/>
    <property type="match status" value="1"/>
</dbReference>
<keyword evidence="1" id="KW-1133">Transmembrane helix</keyword>
<dbReference type="PIRSF" id="PIRSF004548">
    <property type="entry name" value="CreD"/>
    <property type="match status" value="1"/>
</dbReference>
<dbReference type="PANTHER" id="PTHR30092">
    <property type="entry name" value="INNER MEMBRANE PROTEIN CRED"/>
    <property type="match status" value="1"/>
</dbReference>
<feature type="transmembrane region" description="Helical" evidence="1">
    <location>
        <begin position="347"/>
        <end position="365"/>
    </location>
</feature>
<dbReference type="InterPro" id="IPR010364">
    <property type="entry name" value="Uncharacterised_IM_CreD"/>
</dbReference>
<name>A0ABX7G2F7_9GAMM</name>
<keyword evidence="1" id="KW-0812">Transmembrane</keyword>
<dbReference type="RefSeq" id="WP_203325163.1">
    <property type="nucleotide sequence ID" value="NZ_CP069213.1"/>
</dbReference>
<feature type="transmembrane region" description="Helical" evidence="1">
    <location>
        <begin position="429"/>
        <end position="445"/>
    </location>
</feature>
<proteinExistence type="predicted"/>
<feature type="transmembrane region" description="Helical" evidence="1">
    <location>
        <begin position="398"/>
        <end position="417"/>
    </location>
</feature>
<dbReference type="EMBL" id="CP069213">
    <property type="protein sequence ID" value="QRH01486.1"/>
    <property type="molecule type" value="Genomic_DNA"/>
</dbReference>
<reference evidence="2 3" key="1">
    <citation type="journal article" date="2012" name="Antonie Van Leeuwenhoek">
        <title>Shewanella litorisediminis sp. nov., a gammaproteobacterium isolated from a tidal flat sediment.</title>
        <authorList>
            <person name="Lee M.H."/>
            <person name="Yoon J.H."/>
        </authorList>
    </citation>
    <scope>NUCLEOTIDE SEQUENCE [LARGE SCALE GENOMIC DNA]</scope>
    <source>
        <strain evidence="2 3">SMK1-12</strain>
    </source>
</reference>
<dbReference type="Pfam" id="PF06123">
    <property type="entry name" value="CreD"/>
    <property type="match status" value="1"/>
</dbReference>
<gene>
    <name evidence="2" type="primary">creD</name>
    <name evidence="2" type="ORF">JQC75_16820</name>
</gene>
<accession>A0ABX7G2F7</accession>
<protein>
    <submittedName>
        <fullName evidence="2">Cell envelope integrity protein CreD</fullName>
    </submittedName>
</protein>